<protein>
    <submittedName>
        <fullName evidence="2">Uncharacterized protein LOC111138136</fullName>
    </submittedName>
</protein>
<sequence length="287" mass="31979">MKIKKSIGETFRKITKPKGSELVIKKGNKHATVKKNRDRLNRCLSQMTAALSGAASTHKETSNMILKGSSENLYRTKTSQDAQTIASKGDSLTPKGQPRGVKDIFKSLKNLRSRSNIKRSSNKNLQRMLQTQSHVALSIPYTPPINDLCAEPTRRMPQRRLFSRGRPNLDTSVLSSKHYSLSTVICPDTTMYSHPQPIFLESDADISFPRLSSTPLTAKIGSPRFASTPTSDKHASIISRIDHVIESSANQCSRIFETGHSVDLKLALEPLFKESCEAAEGMWRPWL</sequence>
<keyword evidence="1" id="KW-1185">Reference proteome</keyword>
<reference evidence="2" key="1">
    <citation type="submission" date="2025-08" db="UniProtKB">
        <authorList>
            <consortium name="RefSeq"/>
        </authorList>
    </citation>
    <scope>IDENTIFICATION</scope>
    <source>
        <tissue evidence="2">Whole sample</tissue>
    </source>
</reference>
<dbReference type="GeneID" id="111138136"/>
<name>A0A8B8F0B1_CRAVI</name>
<proteinExistence type="predicted"/>
<evidence type="ECO:0000313" key="2">
    <source>
        <dbReference type="RefSeq" id="XP_022345681.1"/>
    </source>
</evidence>
<evidence type="ECO:0000313" key="1">
    <source>
        <dbReference type="Proteomes" id="UP000694844"/>
    </source>
</evidence>
<dbReference type="KEGG" id="cvn:111138136"/>
<gene>
    <name evidence="2" type="primary">LOC111138136</name>
</gene>
<dbReference type="OrthoDB" id="6128928at2759"/>
<organism evidence="1 2">
    <name type="scientific">Crassostrea virginica</name>
    <name type="common">Eastern oyster</name>
    <dbReference type="NCBI Taxonomy" id="6565"/>
    <lineage>
        <taxon>Eukaryota</taxon>
        <taxon>Metazoa</taxon>
        <taxon>Spiralia</taxon>
        <taxon>Lophotrochozoa</taxon>
        <taxon>Mollusca</taxon>
        <taxon>Bivalvia</taxon>
        <taxon>Autobranchia</taxon>
        <taxon>Pteriomorphia</taxon>
        <taxon>Ostreida</taxon>
        <taxon>Ostreoidea</taxon>
        <taxon>Ostreidae</taxon>
        <taxon>Crassostrea</taxon>
    </lineage>
</organism>
<accession>A0A8B8F0B1</accession>
<dbReference type="RefSeq" id="XP_022345681.1">
    <property type="nucleotide sequence ID" value="XM_022489973.1"/>
</dbReference>
<dbReference type="AlphaFoldDB" id="A0A8B8F0B1"/>
<dbReference type="Proteomes" id="UP000694844">
    <property type="component" value="Chromosome 5"/>
</dbReference>